<keyword evidence="3" id="KW-1185">Reference proteome</keyword>
<dbReference type="EMBL" id="CACVKT020002156">
    <property type="protein sequence ID" value="CAC5375761.1"/>
    <property type="molecule type" value="Genomic_DNA"/>
</dbReference>
<protein>
    <recommendedName>
        <fullName evidence="1">PHR domain-containing protein</fullName>
    </recommendedName>
</protein>
<dbReference type="Gene3D" id="2.60.120.820">
    <property type="entry name" value="PHR domain"/>
    <property type="match status" value="1"/>
</dbReference>
<evidence type="ECO:0000313" key="2">
    <source>
        <dbReference type="EMBL" id="CAC5375761.1"/>
    </source>
</evidence>
<organism evidence="2 3">
    <name type="scientific">Mytilus coruscus</name>
    <name type="common">Sea mussel</name>
    <dbReference type="NCBI Taxonomy" id="42192"/>
    <lineage>
        <taxon>Eukaryota</taxon>
        <taxon>Metazoa</taxon>
        <taxon>Spiralia</taxon>
        <taxon>Lophotrochozoa</taxon>
        <taxon>Mollusca</taxon>
        <taxon>Bivalvia</taxon>
        <taxon>Autobranchia</taxon>
        <taxon>Pteriomorphia</taxon>
        <taxon>Mytilida</taxon>
        <taxon>Mytiloidea</taxon>
        <taxon>Mytilidae</taxon>
        <taxon>Mytilinae</taxon>
        <taxon>Mytilus</taxon>
    </lineage>
</organism>
<feature type="domain" description="PHR" evidence="1">
    <location>
        <begin position="53"/>
        <end position="211"/>
    </location>
</feature>
<dbReference type="InterPro" id="IPR038648">
    <property type="entry name" value="PHR_sf"/>
</dbReference>
<gene>
    <name evidence="2" type="ORF">MCOR_12650</name>
</gene>
<sequence length="219" mass="24543">MTYFSENVSKSGVLNSNEIISIYQSHFGEKNDLFPHQPRNPYGKKQFRSIANRFSGMLLQKSTTGLHAISFYTSRDIWLTGVVIGCPVVDWRNVCSLFCTMQGEMKVLSNINSCEASSLKKFKLAEKNGELYGKCYDMILSTKLRINANQLYTCTLTMKMMETNSVEYFCYVGTGGAQQTISDGVTVIFQNSPKSKAGTNIRQGQFAGLIFDICCTKEN</sequence>
<accession>A0A6J8AYW0</accession>
<dbReference type="Pfam" id="PF08005">
    <property type="entry name" value="PHR"/>
    <property type="match status" value="1"/>
</dbReference>
<dbReference type="Proteomes" id="UP000507470">
    <property type="component" value="Unassembled WGS sequence"/>
</dbReference>
<name>A0A6J8AYW0_MYTCO</name>
<proteinExistence type="predicted"/>
<evidence type="ECO:0000259" key="1">
    <source>
        <dbReference type="Pfam" id="PF08005"/>
    </source>
</evidence>
<reference evidence="2 3" key="1">
    <citation type="submission" date="2020-06" db="EMBL/GenBank/DDBJ databases">
        <authorList>
            <person name="Li R."/>
            <person name="Bekaert M."/>
        </authorList>
    </citation>
    <scope>NUCLEOTIDE SEQUENCE [LARGE SCALE GENOMIC DNA]</scope>
    <source>
        <strain evidence="3">wild</strain>
    </source>
</reference>
<dbReference type="AlphaFoldDB" id="A0A6J8AYW0"/>
<evidence type="ECO:0000313" key="3">
    <source>
        <dbReference type="Proteomes" id="UP000507470"/>
    </source>
</evidence>
<dbReference type="InterPro" id="IPR012983">
    <property type="entry name" value="PHR"/>
</dbReference>